<protein>
    <submittedName>
        <fullName evidence="2">Putative transcriptional regulator</fullName>
    </submittedName>
</protein>
<dbReference type="STRING" id="584708.Apau_0108"/>
<accession>E3CWP1</accession>
<feature type="domain" description="Schlafen AlbA-2" evidence="1">
    <location>
        <begin position="16"/>
        <end position="120"/>
    </location>
</feature>
<dbReference type="Pfam" id="PF13749">
    <property type="entry name" value="HATPase_c_4"/>
    <property type="match status" value="1"/>
</dbReference>
<dbReference type="SUPFAM" id="SSF46785">
    <property type="entry name" value="Winged helix' DNA-binding domain"/>
    <property type="match status" value="2"/>
</dbReference>
<dbReference type="PANTHER" id="PTHR30595:SF6">
    <property type="entry name" value="SCHLAFEN ALBA-2 DOMAIN-CONTAINING PROTEIN"/>
    <property type="match status" value="1"/>
</dbReference>
<sequence length="557" mass="61793">MDRSEHEIKTILDRGETLITEFKSDTKRLPDRDLVAAVVAMANTEGGLILLGVEDDGSVTGVQPSHRDTTGLKALIANRTSPSVAISTEIIERDETRILAITVPKSRSIVSTTDGLVVRRRLMASGSPEAVPFYPHEFIQRQASLGLVDPSAMPLVSLSAEDLNPLERQRIREAIRRYGGDTTLLPLADEELDGALGLVTVVEGVRRPTVAGLLLLGHEETIRRHIPAHEVAFQVLEGTGVHVNEFFRKPLLQTFEEVELRFKARVVEQEIQVGLFRVPIPNYDRRAFREGFVNALVHRDYARLGAVHVRLDDDGLAIVSPGGFIEGVTLHNLLVAPPRSRNPILVDVVKRIGLAERTGRGIDRIYEGMLRYGRPEPDYSMSDAFSVALCMSRADGDPSFLEMVLAYESRTNGSMPLDSLIILSRLHQERRLTTADLAASTQKPESSTRATLEKLLEAGMIEAQGTGRGRSYMLGAKVYKKTGQKAAYVRQAGFDSLQQEQMVLAYIGKHGSIKRGEAMELCRLTGPQAYYLLHRLAQQGKIRKQGERRHALYTREP</sequence>
<evidence type="ECO:0000313" key="3">
    <source>
        <dbReference type="Proteomes" id="UP000005096"/>
    </source>
</evidence>
<keyword evidence="3" id="KW-1185">Reference proteome</keyword>
<reference evidence="2 3" key="1">
    <citation type="journal article" date="2010" name="Stand. Genomic Sci.">
        <title>Non-contiguous finished genome sequence of Aminomonas paucivorans type strain (GLU-3).</title>
        <authorList>
            <person name="Pitluck S."/>
            <person name="Yasawong M."/>
            <person name="Held B."/>
            <person name="Lapidus A."/>
            <person name="Nolan M."/>
            <person name="Copeland A."/>
            <person name="Lucas S."/>
            <person name="Del Rio T.G."/>
            <person name="Tice H."/>
            <person name="Cheng J.F."/>
            <person name="Chertkov O."/>
            <person name="Goodwin L."/>
            <person name="Tapia R."/>
            <person name="Han C."/>
            <person name="Liolios K."/>
            <person name="Ivanova N."/>
            <person name="Mavromatis K."/>
            <person name="Ovchinnikova G."/>
            <person name="Pati A."/>
            <person name="Chen A."/>
            <person name="Palaniappan K."/>
            <person name="Land M."/>
            <person name="Hauser L."/>
            <person name="Chang Y.J."/>
            <person name="Jeffries C.D."/>
            <person name="Pukall R."/>
            <person name="Spring S."/>
            <person name="Rohde M."/>
            <person name="Sikorski J."/>
            <person name="Goker M."/>
            <person name="Woyke T."/>
            <person name="Bristow J."/>
            <person name="Eisen J.A."/>
            <person name="Markowitz V."/>
            <person name="Hugenholtz P."/>
            <person name="Kyrpides N.C."/>
            <person name="Klenk H.P."/>
        </authorList>
    </citation>
    <scope>NUCLEOTIDE SEQUENCE [LARGE SCALE GENOMIC DNA]</scope>
    <source>
        <strain evidence="2 3">DSM 12260</strain>
    </source>
</reference>
<dbReference type="InterPro" id="IPR036390">
    <property type="entry name" value="WH_DNA-bd_sf"/>
</dbReference>
<gene>
    <name evidence="2" type="ORF">Apau_0108</name>
</gene>
<dbReference type="Gene3D" id="3.30.565.60">
    <property type="match status" value="1"/>
</dbReference>
<dbReference type="Gene3D" id="3.30.950.30">
    <property type="entry name" value="Schlafen, AAA domain"/>
    <property type="match status" value="1"/>
</dbReference>
<dbReference type="InterPro" id="IPR038475">
    <property type="entry name" value="RecG_C_sf"/>
</dbReference>
<dbReference type="InterPro" id="IPR007421">
    <property type="entry name" value="Schlafen_AlbA_2_dom"/>
</dbReference>
<proteinExistence type="predicted"/>
<dbReference type="InterPro" id="IPR011991">
    <property type="entry name" value="ArsR-like_HTH"/>
</dbReference>
<dbReference type="InterPro" id="IPR036388">
    <property type="entry name" value="WH-like_DNA-bd_sf"/>
</dbReference>
<evidence type="ECO:0000259" key="1">
    <source>
        <dbReference type="Pfam" id="PF04326"/>
    </source>
</evidence>
<dbReference type="HOGENOM" id="CLU_024970_7_1_0"/>
<dbReference type="CDD" id="cd00090">
    <property type="entry name" value="HTH_ARSR"/>
    <property type="match status" value="1"/>
</dbReference>
<dbReference type="RefSeq" id="WP_006299686.1">
    <property type="nucleotide sequence ID" value="NZ_CM001022.1"/>
</dbReference>
<evidence type="ECO:0000313" key="2">
    <source>
        <dbReference type="EMBL" id="EFQ22546.1"/>
    </source>
</evidence>
<dbReference type="InterPro" id="IPR038461">
    <property type="entry name" value="Schlafen_AlbA_2_dom_sf"/>
</dbReference>
<dbReference type="PANTHER" id="PTHR30595">
    <property type="entry name" value="GLPR-RELATED TRANSCRIPTIONAL REPRESSOR"/>
    <property type="match status" value="1"/>
</dbReference>
<dbReference type="EMBL" id="CM001022">
    <property type="protein sequence ID" value="EFQ22546.1"/>
    <property type="molecule type" value="Genomic_DNA"/>
</dbReference>
<dbReference type="Proteomes" id="UP000005096">
    <property type="component" value="Chromosome"/>
</dbReference>
<dbReference type="AlphaFoldDB" id="E3CWP1"/>
<organism evidence="2 3">
    <name type="scientific">Aminomonas paucivorans DSM 12260</name>
    <dbReference type="NCBI Taxonomy" id="584708"/>
    <lineage>
        <taxon>Bacteria</taxon>
        <taxon>Thermotogati</taxon>
        <taxon>Synergistota</taxon>
        <taxon>Synergistia</taxon>
        <taxon>Synergistales</taxon>
        <taxon>Synergistaceae</taxon>
        <taxon>Aminomonas</taxon>
    </lineage>
</organism>
<dbReference type="PaxDb" id="584708-Apau_0108"/>
<dbReference type="Gene3D" id="1.10.10.10">
    <property type="entry name" value="Winged helix-like DNA-binding domain superfamily/Winged helix DNA-binding domain"/>
    <property type="match status" value="2"/>
</dbReference>
<dbReference type="OrthoDB" id="1515at2"/>
<name>E3CWP1_9BACT</name>
<dbReference type="eggNOG" id="COG2865">
    <property type="taxonomic scope" value="Bacteria"/>
</dbReference>
<dbReference type="Pfam" id="PF04326">
    <property type="entry name" value="SLFN_AlbA_2"/>
    <property type="match status" value="1"/>
</dbReference>